<evidence type="ECO:0000313" key="1">
    <source>
        <dbReference type="EMBL" id="MBR7553873.1"/>
    </source>
</evidence>
<proteinExistence type="predicted"/>
<evidence type="ECO:0000313" key="2">
    <source>
        <dbReference type="Proteomes" id="UP000675431"/>
    </source>
</evidence>
<dbReference type="EMBL" id="JAGSIE010000017">
    <property type="protein sequence ID" value="MBR7553873.1"/>
    <property type="molecule type" value="Genomic_DNA"/>
</dbReference>
<sequence length="78" mass="9352">MSESQLQFIVQVVKELSEGQKTIIHRFDRLEKSHYNLANRFKQLTKSQSHHNLANRFDKLEQNQIETNERLSRIFNPL</sequence>
<dbReference type="AlphaFoldDB" id="A0A941CTX5"/>
<dbReference type="RefSeq" id="WP_212369603.1">
    <property type="nucleotide sequence ID" value="NZ_JAGSIE010000017.1"/>
</dbReference>
<reference evidence="1 2" key="1">
    <citation type="submission" date="2021-04" db="EMBL/GenBank/DDBJ databases">
        <title>Allobacillus sp. nov. SKP8-2 isolated from shrimp paste.</title>
        <authorList>
            <person name="Tanasupawat S."/>
            <person name="Yiamsombat S."/>
            <person name="Kanchanasin P."/>
            <person name="Kuncharoen N."/>
        </authorList>
    </citation>
    <scope>NUCLEOTIDE SEQUENCE [LARGE SCALE GENOMIC DNA]</scope>
    <source>
        <strain evidence="1 2">SKP8-2</strain>
    </source>
</reference>
<accession>A0A941CTX5</accession>
<comment type="caution">
    <text evidence="1">The sequence shown here is derived from an EMBL/GenBank/DDBJ whole genome shotgun (WGS) entry which is preliminary data.</text>
</comment>
<organism evidence="1 2">
    <name type="scientific">Allobacillus saliphilus</name>
    <dbReference type="NCBI Taxonomy" id="2912308"/>
    <lineage>
        <taxon>Bacteria</taxon>
        <taxon>Bacillati</taxon>
        <taxon>Bacillota</taxon>
        <taxon>Bacilli</taxon>
        <taxon>Bacillales</taxon>
        <taxon>Bacillaceae</taxon>
        <taxon>Allobacillus</taxon>
    </lineage>
</organism>
<keyword evidence="2" id="KW-1185">Reference proteome</keyword>
<name>A0A941CTX5_9BACI</name>
<dbReference type="Proteomes" id="UP000675431">
    <property type="component" value="Unassembled WGS sequence"/>
</dbReference>
<protein>
    <submittedName>
        <fullName evidence="1">Uncharacterized protein</fullName>
    </submittedName>
</protein>
<gene>
    <name evidence="1" type="ORF">KC820_06835</name>
</gene>